<name>A0ABQ7GJZ1_DUNSA</name>
<feature type="region of interest" description="Disordered" evidence="1">
    <location>
        <begin position="331"/>
        <end position="355"/>
    </location>
</feature>
<gene>
    <name evidence="4" type="ORF">DUNSADRAFT_8156</name>
</gene>
<dbReference type="SUPFAM" id="SSF51735">
    <property type="entry name" value="NAD(P)-binding Rossmann-fold domains"/>
    <property type="match status" value="1"/>
</dbReference>
<evidence type="ECO:0008006" key="6">
    <source>
        <dbReference type="Google" id="ProtNLM"/>
    </source>
</evidence>
<dbReference type="PANTHER" id="PTHR23406">
    <property type="entry name" value="MALIC ENZYME-RELATED"/>
    <property type="match status" value="1"/>
</dbReference>
<dbReference type="SMART" id="SM01274">
    <property type="entry name" value="malic"/>
    <property type="match status" value="1"/>
</dbReference>
<evidence type="ECO:0000259" key="3">
    <source>
        <dbReference type="SMART" id="SM01274"/>
    </source>
</evidence>
<dbReference type="Proteomes" id="UP000815325">
    <property type="component" value="Unassembled WGS sequence"/>
</dbReference>
<organism evidence="4 5">
    <name type="scientific">Dunaliella salina</name>
    <name type="common">Green alga</name>
    <name type="synonym">Protococcus salinus</name>
    <dbReference type="NCBI Taxonomy" id="3046"/>
    <lineage>
        <taxon>Eukaryota</taxon>
        <taxon>Viridiplantae</taxon>
        <taxon>Chlorophyta</taxon>
        <taxon>core chlorophytes</taxon>
        <taxon>Chlorophyceae</taxon>
        <taxon>CS clade</taxon>
        <taxon>Chlamydomonadales</taxon>
        <taxon>Dunaliellaceae</taxon>
        <taxon>Dunaliella</taxon>
    </lineage>
</organism>
<dbReference type="InterPro" id="IPR037062">
    <property type="entry name" value="Malic_N_dom_sf"/>
</dbReference>
<dbReference type="PANTHER" id="PTHR23406:SF68">
    <property type="entry name" value="MALIC ENZYME"/>
    <property type="match status" value="1"/>
</dbReference>
<feature type="domain" description="Malic enzyme N-terminal" evidence="3">
    <location>
        <begin position="2"/>
        <end position="105"/>
    </location>
</feature>
<reference evidence="4" key="1">
    <citation type="submission" date="2017-08" db="EMBL/GenBank/DDBJ databases">
        <authorList>
            <person name="Polle J.E."/>
            <person name="Barry K."/>
            <person name="Cushman J."/>
            <person name="Schmutz J."/>
            <person name="Tran D."/>
            <person name="Hathwaick L.T."/>
            <person name="Yim W.C."/>
            <person name="Jenkins J."/>
            <person name="Mckie-Krisberg Z.M."/>
            <person name="Prochnik S."/>
            <person name="Lindquist E."/>
            <person name="Dockter R.B."/>
            <person name="Adam C."/>
            <person name="Molina H."/>
            <person name="Bunkerborg J."/>
            <person name="Jin E."/>
            <person name="Buchheim M."/>
            <person name="Magnuson J."/>
        </authorList>
    </citation>
    <scope>NUCLEOTIDE SEQUENCE</scope>
    <source>
        <strain evidence="4">CCAP 19/18</strain>
    </source>
</reference>
<dbReference type="EMBL" id="MU069731">
    <property type="protein sequence ID" value="KAF5834930.1"/>
    <property type="molecule type" value="Genomic_DNA"/>
</dbReference>
<sequence length="394" mass="41623">MAALNTIEGKITLYTIAGMGISEGKITLYTIAAGVDPSVCLPVCLDMGTNNKRLLEDPQYQGLKRERATGAEFDSLIAEFMDALSQWQPHGTAAITLAAILAALRAIDYEKGNSGVDEAGKQMDSDEALGQLLAGKQVLFLGAGEAGTGIGELIAYCVHRRTGCSMQEARKTCHFVDSKGLVCASRMADLQHHKQAFAPHTEGRVLFASGSPFDPISAPSQPAGNASQLTPTGDSILVRPAQANNAYVFPALGHAAVLTRCSSISDEAFLVSAEALAAMADPKMVLREGALFPPFSKIKDTSCYVMAHVMACMVREGRGLCPEGVPVQQGAPGGASAGHAAEESRRRTVRASRGMADNPPDPHELCFWLSPSLAVSSVGFVGLLQLARPRLLAW</sequence>
<keyword evidence="5" id="KW-1185">Reference proteome</keyword>
<evidence type="ECO:0000256" key="1">
    <source>
        <dbReference type="SAM" id="MobiDB-lite"/>
    </source>
</evidence>
<dbReference type="Pfam" id="PF03949">
    <property type="entry name" value="Malic_M"/>
    <property type="match status" value="1"/>
</dbReference>
<dbReference type="InterPro" id="IPR012302">
    <property type="entry name" value="Malic_NAD-bd"/>
</dbReference>
<dbReference type="InterPro" id="IPR036291">
    <property type="entry name" value="NAD(P)-bd_dom_sf"/>
</dbReference>
<dbReference type="InterPro" id="IPR046346">
    <property type="entry name" value="Aminoacid_DH-like_N_sf"/>
</dbReference>
<dbReference type="SUPFAM" id="SSF53223">
    <property type="entry name" value="Aminoacid dehydrogenase-like, N-terminal domain"/>
    <property type="match status" value="1"/>
</dbReference>
<evidence type="ECO:0000313" key="4">
    <source>
        <dbReference type="EMBL" id="KAF5834930.1"/>
    </source>
</evidence>
<comment type="caution">
    <text evidence="4">The sequence shown here is derived from an EMBL/GenBank/DDBJ whole genome shotgun (WGS) entry which is preliminary data.</text>
</comment>
<dbReference type="InterPro" id="IPR012301">
    <property type="entry name" value="Malic_N_dom"/>
</dbReference>
<protein>
    <recommendedName>
        <fullName evidence="6">Malic enzyme</fullName>
    </recommendedName>
</protein>
<dbReference type="Gene3D" id="3.40.50.10380">
    <property type="entry name" value="Malic enzyme, N-terminal domain"/>
    <property type="match status" value="1"/>
</dbReference>
<evidence type="ECO:0000313" key="5">
    <source>
        <dbReference type="Proteomes" id="UP000815325"/>
    </source>
</evidence>
<dbReference type="SMART" id="SM00919">
    <property type="entry name" value="Malic_M"/>
    <property type="match status" value="1"/>
</dbReference>
<dbReference type="Gene3D" id="3.40.50.720">
    <property type="entry name" value="NAD(P)-binding Rossmann-like Domain"/>
    <property type="match status" value="2"/>
</dbReference>
<dbReference type="Pfam" id="PF00390">
    <property type="entry name" value="malic"/>
    <property type="match status" value="1"/>
</dbReference>
<proteinExistence type="predicted"/>
<accession>A0ABQ7GJZ1</accession>
<feature type="domain" description="Malic enzyme NAD-binding" evidence="2">
    <location>
        <begin position="90"/>
        <end position="314"/>
    </location>
</feature>
<evidence type="ECO:0000259" key="2">
    <source>
        <dbReference type="SMART" id="SM00919"/>
    </source>
</evidence>